<dbReference type="Gene3D" id="3.90.1150.10">
    <property type="entry name" value="Aspartate Aminotransferase, domain 1"/>
    <property type="match status" value="1"/>
</dbReference>
<dbReference type="RefSeq" id="WP_145070278.1">
    <property type="nucleotide sequence ID" value="NZ_CP036287.1"/>
</dbReference>
<comment type="subcellular location">
    <subcellularLocation>
        <location evidence="9">Cytoplasm</location>
    </subcellularLocation>
</comment>
<keyword evidence="9" id="KW-0963">Cytoplasm</keyword>
<dbReference type="GO" id="GO:0009102">
    <property type="term" value="P:biotin biosynthetic process"/>
    <property type="evidence" value="ECO:0007669"/>
    <property type="project" value="UniProtKB-UniRule"/>
</dbReference>
<gene>
    <name evidence="9 10" type="primary">bioA</name>
    <name evidence="10" type="ORF">Pla133_50480</name>
</gene>
<dbReference type="InterPro" id="IPR015421">
    <property type="entry name" value="PyrdxlP-dep_Trfase_major"/>
</dbReference>
<feature type="binding site" evidence="9">
    <location>
        <position position="265"/>
    </location>
    <ligand>
        <name>substrate</name>
    </ligand>
</feature>
<dbReference type="InterPro" id="IPR049704">
    <property type="entry name" value="Aminotrans_3_PPA_site"/>
</dbReference>
<dbReference type="InterPro" id="IPR005815">
    <property type="entry name" value="BioA"/>
</dbReference>
<dbReference type="PANTHER" id="PTHR42684">
    <property type="entry name" value="ADENOSYLMETHIONINE-8-AMINO-7-OXONONANOATE AMINOTRANSFERASE"/>
    <property type="match status" value="1"/>
</dbReference>
<organism evidence="10 11">
    <name type="scientific">Engelhardtia mirabilis</name>
    <dbReference type="NCBI Taxonomy" id="2528011"/>
    <lineage>
        <taxon>Bacteria</taxon>
        <taxon>Pseudomonadati</taxon>
        <taxon>Planctomycetota</taxon>
        <taxon>Planctomycetia</taxon>
        <taxon>Planctomycetia incertae sedis</taxon>
        <taxon>Engelhardtia</taxon>
    </lineage>
</organism>
<dbReference type="GO" id="GO:0005737">
    <property type="term" value="C:cytoplasm"/>
    <property type="evidence" value="ECO:0007669"/>
    <property type="project" value="UniProtKB-SubCell"/>
</dbReference>
<evidence type="ECO:0000256" key="4">
    <source>
        <dbReference type="ARBA" id="ARBA00022679"/>
    </source>
</evidence>
<protein>
    <recommendedName>
        <fullName evidence="9">Adenosylmethionine-8-amino-7-oxononanoate aminotransferase</fullName>
        <ecNumber evidence="9">2.6.1.62</ecNumber>
    </recommendedName>
    <alternativeName>
        <fullName evidence="9">7,8-diamino-pelargonic acid aminotransferase</fullName>
        <shortName evidence="9">DAPA AT</shortName>
        <shortName evidence="9">DAPA aminotransferase</shortName>
    </alternativeName>
    <alternativeName>
        <fullName evidence="9">7,8-diaminononanoate synthase</fullName>
        <shortName evidence="9">DANS</shortName>
    </alternativeName>
    <alternativeName>
        <fullName evidence="9">Diaminopelargonic acid synthase</fullName>
    </alternativeName>
</protein>
<dbReference type="InterPro" id="IPR015424">
    <property type="entry name" value="PyrdxlP-dep_Trfase"/>
</dbReference>
<dbReference type="KEGG" id="pbap:Pla133_50480"/>
<dbReference type="PROSITE" id="PS00600">
    <property type="entry name" value="AA_TRANSFER_CLASS_3"/>
    <property type="match status" value="1"/>
</dbReference>
<evidence type="ECO:0000256" key="9">
    <source>
        <dbReference type="HAMAP-Rule" id="MF_00834"/>
    </source>
</evidence>
<comment type="catalytic activity">
    <reaction evidence="8 9">
        <text>(8S)-8-amino-7-oxononanoate + S-adenosyl-L-methionine = S-adenosyl-4-methylsulfanyl-2-oxobutanoate + (7R,8S)-7,8-diammoniononanoate</text>
        <dbReference type="Rhea" id="RHEA:16861"/>
        <dbReference type="ChEBI" id="CHEBI:16490"/>
        <dbReference type="ChEBI" id="CHEBI:59789"/>
        <dbReference type="ChEBI" id="CHEBI:149468"/>
        <dbReference type="ChEBI" id="CHEBI:149469"/>
        <dbReference type="EC" id="2.6.1.62"/>
    </reaction>
</comment>
<evidence type="ECO:0000256" key="8">
    <source>
        <dbReference type="ARBA" id="ARBA00048449"/>
    </source>
</evidence>
<proteinExistence type="inferred from homology"/>
<dbReference type="PANTHER" id="PTHR42684:SF17">
    <property type="entry name" value="ADENOSYLMETHIONINE-8-AMINO-7-OXONONANOATE AMINOTRANSFERASE"/>
    <property type="match status" value="1"/>
</dbReference>
<dbReference type="EC" id="2.6.1.62" evidence="9"/>
<feature type="binding site" evidence="9">
    <location>
        <position position="55"/>
    </location>
    <ligand>
        <name>substrate</name>
    </ligand>
</feature>
<dbReference type="SUPFAM" id="SSF53383">
    <property type="entry name" value="PLP-dependent transferases"/>
    <property type="match status" value="1"/>
</dbReference>
<comment type="subunit">
    <text evidence="9">Homodimer.</text>
</comment>
<feature type="binding site" evidence="9">
    <location>
        <begin position="300"/>
        <end position="301"/>
    </location>
    <ligand>
        <name>pyridoxal 5'-phosphate</name>
        <dbReference type="ChEBI" id="CHEBI:597326"/>
    </ligand>
</feature>
<keyword evidence="4 9" id="KW-0808">Transferase</keyword>
<dbReference type="Proteomes" id="UP000316921">
    <property type="component" value="Chromosome"/>
</dbReference>
<evidence type="ECO:0000256" key="7">
    <source>
        <dbReference type="ARBA" id="ARBA00022898"/>
    </source>
</evidence>
<feature type="binding site" evidence="9">
    <location>
        <begin position="115"/>
        <end position="116"/>
    </location>
    <ligand>
        <name>pyridoxal 5'-phosphate</name>
        <dbReference type="ChEBI" id="CHEBI:597326"/>
    </ligand>
</feature>
<sequence>MSDPSESFLARDRRTQWHPYTQHAVDRERLAVVGARGALLDLADGRQLIDAISSWWVCLHGHGEPQLIEAMRAQALRLDHVLFAGTTHAPALDLADALLPLAPRGLTRLFFSDNGSSAVEVALKMAYQRHALGGEPQRSVFVALEGSYHGDTFGAMSVGDPDPFFHTFASMLFEVRRVRPELGAFAAALDELGERAAGVIVEPLVQGAGGMRMHGHDVLRDARAATAARGLPLIADEVMTGFGRTGSLFACGQAGVEPDLMCLAKGLTGGFMPMAATLAREEYFEAFLSEDRTRTFFHGHSFTAHPIGCAVALASLALVQERDTPGLLDAAGARIEARLRERLGDDPRARDLRRTGGIVAVDVVPADGAPEGYLASLGPRLRAAAIERGVLLRPLGDVLYAMPPACIDAAQADQIAETMAQLVELA</sequence>
<keyword evidence="6 9" id="KW-0093">Biotin biosynthesis</keyword>
<name>A0A518BSI9_9BACT</name>
<dbReference type="NCBIfam" id="TIGR00508">
    <property type="entry name" value="bioA"/>
    <property type="match status" value="1"/>
</dbReference>
<evidence type="ECO:0000313" key="10">
    <source>
        <dbReference type="EMBL" id="QDU69925.1"/>
    </source>
</evidence>
<dbReference type="Pfam" id="PF00202">
    <property type="entry name" value="Aminotran_3"/>
    <property type="match status" value="1"/>
</dbReference>
<reference evidence="10 11" key="1">
    <citation type="submission" date="2019-02" db="EMBL/GenBank/DDBJ databases">
        <title>Deep-cultivation of Planctomycetes and their phenomic and genomic characterization uncovers novel biology.</title>
        <authorList>
            <person name="Wiegand S."/>
            <person name="Jogler M."/>
            <person name="Boedeker C."/>
            <person name="Pinto D."/>
            <person name="Vollmers J."/>
            <person name="Rivas-Marin E."/>
            <person name="Kohn T."/>
            <person name="Peeters S.H."/>
            <person name="Heuer A."/>
            <person name="Rast P."/>
            <person name="Oberbeckmann S."/>
            <person name="Bunk B."/>
            <person name="Jeske O."/>
            <person name="Meyerdierks A."/>
            <person name="Storesund J.E."/>
            <person name="Kallscheuer N."/>
            <person name="Luecker S."/>
            <person name="Lage O.M."/>
            <person name="Pohl T."/>
            <person name="Merkel B.J."/>
            <person name="Hornburger P."/>
            <person name="Mueller R.-W."/>
            <person name="Bruemmer F."/>
            <person name="Labrenz M."/>
            <person name="Spormann A.M."/>
            <person name="Op den Camp H."/>
            <person name="Overmann J."/>
            <person name="Amann R."/>
            <person name="Jetten M.S.M."/>
            <person name="Mascher T."/>
            <person name="Medema M.H."/>
            <person name="Devos D.P."/>
            <person name="Kaster A.-K."/>
            <person name="Ovreas L."/>
            <person name="Rohde M."/>
            <person name="Galperin M.Y."/>
            <person name="Jogler C."/>
        </authorList>
    </citation>
    <scope>NUCLEOTIDE SEQUENCE [LARGE SCALE GENOMIC DNA]</scope>
    <source>
        <strain evidence="10 11">Pla133</strain>
    </source>
</reference>
<feature type="binding site" evidence="9">
    <location>
        <position position="393"/>
    </location>
    <ligand>
        <name>substrate</name>
    </ligand>
</feature>
<dbReference type="InterPro" id="IPR015422">
    <property type="entry name" value="PyrdxlP-dep_Trfase_small"/>
</dbReference>
<dbReference type="Gene3D" id="3.40.640.10">
    <property type="entry name" value="Type I PLP-dependent aspartate aminotransferase-like (Major domain)"/>
    <property type="match status" value="1"/>
</dbReference>
<dbReference type="InterPro" id="IPR005814">
    <property type="entry name" value="Aminotrans_3"/>
</dbReference>
<keyword evidence="5 9" id="KW-0949">S-adenosyl-L-methionine</keyword>
<dbReference type="CDD" id="cd00610">
    <property type="entry name" value="OAT_like"/>
    <property type="match status" value="1"/>
</dbReference>
<dbReference type="UniPathway" id="UPA00078">
    <property type="reaction ID" value="UER00160"/>
</dbReference>
<evidence type="ECO:0000256" key="6">
    <source>
        <dbReference type="ARBA" id="ARBA00022756"/>
    </source>
</evidence>
<keyword evidence="7 9" id="KW-0663">Pyridoxal phosphate</keyword>
<keyword evidence="11" id="KW-1185">Reference proteome</keyword>
<feature type="site" description="Participates in the substrate recognition with KAPA and in a stacking interaction with the adenine ring of SAM" evidence="9">
    <location>
        <position position="20"/>
    </location>
</feature>
<comment type="similarity">
    <text evidence="9">Belongs to the class-III pyridoxal-phosphate-dependent aminotransferase family. BioA subfamily.</text>
</comment>
<comment type="cofactor">
    <cofactor evidence="1 9">
        <name>pyridoxal 5'-phosphate</name>
        <dbReference type="ChEBI" id="CHEBI:597326"/>
    </cofactor>
</comment>
<dbReference type="GO" id="GO:0004015">
    <property type="term" value="F:adenosylmethionine-8-amino-7-oxononanoate transaminase activity"/>
    <property type="evidence" value="ECO:0007669"/>
    <property type="project" value="UniProtKB-UniRule"/>
</dbReference>
<accession>A0A518BSI9</accession>
<keyword evidence="3 9" id="KW-0032">Aminotransferase</keyword>
<comment type="pathway">
    <text evidence="2 9">Cofactor biosynthesis; biotin biosynthesis; 7,8-diaminononanoate from 8-amino-7-oxononanoate (SAM route): step 1/1.</text>
</comment>
<dbReference type="GO" id="GO:0030170">
    <property type="term" value="F:pyridoxal phosphate binding"/>
    <property type="evidence" value="ECO:0007669"/>
    <property type="project" value="UniProtKB-UniRule"/>
</dbReference>
<evidence type="ECO:0000256" key="5">
    <source>
        <dbReference type="ARBA" id="ARBA00022691"/>
    </source>
</evidence>
<feature type="binding site" evidence="9">
    <location>
        <position position="148"/>
    </location>
    <ligand>
        <name>substrate</name>
    </ligand>
</feature>
<feature type="binding site" evidence="9">
    <location>
        <position position="299"/>
    </location>
    <ligand>
        <name>substrate</name>
    </ligand>
</feature>
<dbReference type="HAMAP" id="MF_00834">
    <property type="entry name" value="BioA"/>
    <property type="match status" value="1"/>
</dbReference>
<evidence type="ECO:0000256" key="3">
    <source>
        <dbReference type="ARBA" id="ARBA00022576"/>
    </source>
</evidence>
<evidence type="ECO:0000313" key="11">
    <source>
        <dbReference type="Proteomes" id="UP000316921"/>
    </source>
</evidence>
<feature type="binding site" evidence="9">
    <location>
        <position position="236"/>
    </location>
    <ligand>
        <name>pyridoxal 5'-phosphate</name>
        <dbReference type="ChEBI" id="CHEBI:597326"/>
    </ligand>
</feature>
<dbReference type="AlphaFoldDB" id="A0A518BSI9"/>
<comment type="function">
    <text evidence="9">Catalyzes the transfer of the alpha-amino group from S-adenosyl-L-methionine (SAM) to 7-keto-8-aminopelargonic acid (KAPA) to form 7,8-diaminopelargonic acid (DAPA). It is the only aminotransferase known to utilize SAM as an amino donor.</text>
</comment>
<feature type="modified residue" description="N6-(pyridoxal phosphate)lysine" evidence="9">
    <location>
        <position position="265"/>
    </location>
</feature>
<evidence type="ECO:0000256" key="1">
    <source>
        <dbReference type="ARBA" id="ARBA00001933"/>
    </source>
</evidence>
<dbReference type="EMBL" id="CP036287">
    <property type="protein sequence ID" value="QDU69925.1"/>
    <property type="molecule type" value="Genomic_DNA"/>
</dbReference>
<evidence type="ECO:0000256" key="2">
    <source>
        <dbReference type="ARBA" id="ARBA00005063"/>
    </source>
</evidence>